<dbReference type="Proteomes" id="UP000054928">
    <property type="component" value="Unassembled WGS sequence"/>
</dbReference>
<proteinExistence type="predicted"/>
<dbReference type="EMBL" id="CCYD01000261">
    <property type="protein sequence ID" value="CEG37250.1"/>
    <property type="molecule type" value="Genomic_DNA"/>
</dbReference>
<evidence type="ECO:0000313" key="1">
    <source>
        <dbReference type="EMBL" id="CEG37250.1"/>
    </source>
</evidence>
<protein>
    <submittedName>
        <fullName evidence="1">Uncharacterized protein</fullName>
    </submittedName>
</protein>
<dbReference type="AlphaFoldDB" id="A0A0P1AA53"/>
<reference evidence="2" key="1">
    <citation type="submission" date="2014-09" db="EMBL/GenBank/DDBJ databases">
        <authorList>
            <person name="Sharma Rahul"/>
            <person name="Thines Marco"/>
        </authorList>
    </citation>
    <scope>NUCLEOTIDE SEQUENCE [LARGE SCALE GENOMIC DNA]</scope>
</reference>
<name>A0A0P1AA53_PLAHL</name>
<dbReference type="GeneID" id="36399746"/>
<accession>A0A0P1AA53</accession>
<organism evidence="1 2">
    <name type="scientific">Plasmopara halstedii</name>
    <name type="common">Downy mildew of sunflower</name>
    <dbReference type="NCBI Taxonomy" id="4781"/>
    <lineage>
        <taxon>Eukaryota</taxon>
        <taxon>Sar</taxon>
        <taxon>Stramenopiles</taxon>
        <taxon>Oomycota</taxon>
        <taxon>Peronosporomycetes</taxon>
        <taxon>Peronosporales</taxon>
        <taxon>Peronosporaceae</taxon>
        <taxon>Plasmopara</taxon>
    </lineage>
</organism>
<sequence>MSGMSDPASKSESIHLCDRAHEPEHTVGQHVLPVPLSARWHCSVVVRKYNLLGFARLRSHKVNNKRMIPTSAPSNFCLITYRSHRSQEIDYCPITMTSRTTF</sequence>
<evidence type="ECO:0000313" key="2">
    <source>
        <dbReference type="Proteomes" id="UP000054928"/>
    </source>
</evidence>
<keyword evidence="2" id="KW-1185">Reference proteome</keyword>
<dbReference type="RefSeq" id="XP_024573619.1">
    <property type="nucleotide sequence ID" value="XM_024722554.1"/>
</dbReference>